<proteinExistence type="predicted"/>
<organism evidence="2 3">
    <name type="scientific">Candidatus Cryptobacteroides gallistercoris</name>
    <dbReference type="NCBI Taxonomy" id="2840765"/>
    <lineage>
        <taxon>Bacteria</taxon>
        <taxon>Pseudomonadati</taxon>
        <taxon>Bacteroidota</taxon>
        <taxon>Bacteroidia</taxon>
        <taxon>Bacteroidales</taxon>
        <taxon>Candidatus Cryptobacteroides</taxon>
    </lineage>
</organism>
<reference evidence="2" key="2">
    <citation type="journal article" date="2021" name="PeerJ">
        <title>Extensive microbial diversity within the chicken gut microbiome revealed by metagenomics and culture.</title>
        <authorList>
            <person name="Gilroy R."/>
            <person name="Ravi A."/>
            <person name="Getino M."/>
            <person name="Pursley I."/>
            <person name="Horton D.L."/>
            <person name="Alikhan N.F."/>
            <person name="Baker D."/>
            <person name="Gharbi K."/>
            <person name="Hall N."/>
            <person name="Watson M."/>
            <person name="Adriaenssens E.M."/>
            <person name="Foster-Nyarko E."/>
            <person name="Jarju S."/>
            <person name="Secka A."/>
            <person name="Antonio M."/>
            <person name="Oren A."/>
            <person name="Chaudhuri R.R."/>
            <person name="La Ragione R."/>
            <person name="Hildebrand F."/>
            <person name="Pallen M.J."/>
        </authorList>
    </citation>
    <scope>NUCLEOTIDE SEQUENCE</scope>
    <source>
        <strain evidence="2">F1-3629</strain>
    </source>
</reference>
<accession>A0A940DMZ3</accession>
<sequence>MKKFYTAAFAVLAAAAILSCKKDEEDTVSLPYLTGTPRFSADRYVEAGSSHTFTADAATNPTGAAVTYKWTVTRGGKTVVDEETPEENGGRTFGYAFEGAEVKDTLCTFRVTCSASASGYSATSFSADITTVSEKSLTFEGDSGLLPGIAAGTVTDPRDSRTYRTVIPDGLEWTAENIGYSGGGTPAGEALEKSDAVSGLFGRFYKWDEASYICEGLGEGWRLPEVSDWNVLGEKFSGEDSGQDGSGYFWDGVNGKLMTNAYFNNDEMWEYWPAVQITNESGFSVLPTGYATVLEKEFSGSTDDIWTFAGFNQYAGFWTATGYAEGENPGDGDGSASTKAYYVYMYEDNPDLRVNYVDKAGFALPVRCVRNL</sequence>
<dbReference type="AlphaFoldDB" id="A0A940DMZ3"/>
<protein>
    <recommendedName>
        <fullName evidence="1">Fibrobacter succinogenes major paralogous domain-containing protein</fullName>
    </recommendedName>
</protein>
<dbReference type="NCBIfam" id="TIGR02145">
    <property type="entry name" value="Fib_succ_major"/>
    <property type="match status" value="1"/>
</dbReference>
<dbReference type="EMBL" id="JADIMJ010000075">
    <property type="protein sequence ID" value="MBO8454063.1"/>
    <property type="molecule type" value="Genomic_DNA"/>
</dbReference>
<dbReference type="PROSITE" id="PS51257">
    <property type="entry name" value="PROKAR_LIPOPROTEIN"/>
    <property type="match status" value="1"/>
</dbReference>
<gene>
    <name evidence="2" type="ORF">IAC07_04985</name>
</gene>
<dbReference type="Proteomes" id="UP000771749">
    <property type="component" value="Unassembled WGS sequence"/>
</dbReference>
<reference evidence="2" key="1">
    <citation type="submission" date="2020-10" db="EMBL/GenBank/DDBJ databases">
        <authorList>
            <person name="Gilroy R."/>
        </authorList>
    </citation>
    <scope>NUCLEOTIDE SEQUENCE</scope>
    <source>
        <strain evidence="2">F1-3629</strain>
    </source>
</reference>
<dbReference type="InterPro" id="IPR011871">
    <property type="entry name" value="Fib_succ_major"/>
</dbReference>
<comment type="caution">
    <text evidence="2">The sequence shown here is derived from an EMBL/GenBank/DDBJ whole genome shotgun (WGS) entry which is preliminary data.</text>
</comment>
<evidence type="ECO:0000259" key="1">
    <source>
        <dbReference type="Pfam" id="PF09603"/>
    </source>
</evidence>
<dbReference type="Pfam" id="PF09603">
    <property type="entry name" value="Fib_succ_major"/>
    <property type="match status" value="1"/>
</dbReference>
<name>A0A940DMZ3_9BACT</name>
<evidence type="ECO:0000313" key="3">
    <source>
        <dbReference type="Proteomes" id="UP000771749"/>
    </source>
</evidence>
<evidence type="ECO:0000313" key="2">
    <source>
        <dbReference type="EMBL" id="MBO8454063.1"/>
    </source>
</evidence>
<feature type="domain" description="Fibrobacter succinogenes major paralogous" evidence="1">
    <location>
        <begin position="173"/>
        <end position="370"/>
    </location>
</feature>